<dbReference type="AlphaFoldDB" id="A0A7D6ZAS0"/>
<proteinExistence type="predicted"/>
<evidence type="ECO:0000313" key="2">
    <source>
        <dbReference type="EMBL" id="QLY31128.1"/>
    </source>
</evidence>
<organism evidence="2 3">
    <name type="scientific">Nocardia huaxiensis</name>
    <dbReference type="NCBI Taxonomy" id="2755382"/>
    <lineage>
        <taxon>Bacteria</taxon>
        <taxon>Bacillati</taxon>
        <taxon>Actinomycetota</taxon>
        <taxon>Actinomycetes</taxon>
        <taxon>Mycobacteriales</taxon>
        <taxon>Nocardiaceae</taxon>
        <taxon>Nocardia</taxon>
    </lineage>
</organism>
<evidence type="ECO:0000256" key="1">
    <source>
        <dbReference type="SAM" id="MobiDB-lite"/>
    </source>
</evidence>
<keyword evidence="3" id="KW-1185">Reference proteome</keyword>
<evidence type="ECO:0000313" key="3">
    <source>
        <dbReference type="Proteomes" id="UP000515512"/>
    </source>
</evidence>
<name>A0A7D6ZAS0_9NOCA</name>
<feature type="region of interest" description="Disordered" evidence="1">
    <location>
        <begin position="1"/>
        <end position="21"/>
    </location>
</feature>
<sequence length="139" mass="14317">MPHDSSPSADPVPLTLSLPPRPARGLTDDLVRPISGALEAEVLDLAVPDIEVAKFLVRIAHGDSGFVARTDSGERAVAIVAATTAALMGDDIPAALANPDVAFLRGLKPEAVEALRGVLLAVETSEPGAVNDALRVLRG</sequence>
<dbReference type="EMBL" id="CP059399">
    <property type="protein sequence ID" value="QLY31128.1"/>
    <property type="molecule type" value="Genomic_DNA"/>
</dbReference>
<protein>
    <submittedName>
        <fullName evidence="2">Uncharacterized protein</fullName>
    </submittedName>
</protein>
<gene>
    <name evidence="2" type="ORF">H0264_01650</name>
</gene>
<dbReference type="RefSeq" id="WP_181582324.1">
    <property type="nucleotide sequence ID" value="NZ_CP059399.1"/>
</dbReference>
<accession>A0A7D6ZAS0</accession>
<reference evidence="2 3" key="1">
    <citation type="submission" date="2020-07" db="EMBL/GenBank/DDBJ databases">
        <authorList>
            <person name="Zhuang K."/>
            <person name="Ran Y."/>
        </authorList>
    </citation>
    <scope>NUCLEOTIDE SEQUENCE [LARGE SCALE GENOMIC DNA]</scope>
    <source>
        <strain evidence="2 3">WCH-YHL-001</strain>
    </source>
</reference>
<dbReference type="Proteomes" id="UP000515512">
    <property type="component" value="Chromosome"/>
</dbReference>
<dbReference type="KEGG" id="nhu:H0264_01650"/>